<dbReference type="EMBL" id="CP003057">
    <property type="protein sequence ID" value="AEQ97003.1"/>
    <property type="molecule type" value="Genomic_DNA"/>
</dbReference>
<organism evidence="2 3">
    <name type="scientific">Xanthomonas oryzae pv. oryzicola (strain BLS256)</name>
    <dbReference type="NCBI Taxonomy" id="383407"/>
    <lineage>
        <taxon>Bacteria</taxon>
        <taxon>Pseudomonadati</taxon>
        <taxon>Pseudomonadota</taxon>
        <taxon>Gammaproteobacteria</taxon>
        <taxon>Lysobacterales</taxon>
        <taxon>Lysobacteraceae</taxon>
        <taxon>Xanthomonas</taxon>
    </lineage>
</organism>
<sequence>MGCRNACLGRYGWRWGIQNWRYGPALRRDRHLTVQYRSFWRRDCLRWAWAQGRVHQPTDHAAAGDLRWAGAASHPVRQCRRPDHVSEELLPMMRLRPFVSPSRTKGFSLLEVLIAIVVLAFGLLGFALLQTANVRFVQSSNYRTQATNLAYDLMDQMRSNRFQSAWYTDATFSANTVTAAICSRPLGSVAIADNISRWKCQVVRALGEGASATVLNNNGQVTVGISWGDQRWDANNPNAQTTFTLVSQL</sequence>
<dbReference type="InterPro" id="IPR012902">
    <property type="entry name" value="N_methyl_site"/>
</dbReference>
<keyword evidence="1" id="KW-0812">Transmembrane</keyword>
<reference evidence="2 3" key="1">
    <citation type="journal article" date="2011" name="J. Bacteriol.">
        <title>Two new complete genome sequences offer insight into host and tissue specificity of plant pathogenic Xanthomonas spp.</title>
        <authorList>
            <person name="Bogdanove A.J."/>
            <person name="Koebnik R."/>
            <person name="Lu H."/>
            <person name="Furutani A."/>
            <person name="Angiuoli S.V."/>
            <person name="Patil P.B."/>
            <person name="Van Sluys M.A."/>
            <person name="Ryan R.P."/>
            <person name="Meyer D.F."/>
            <person name="Han S.W."/>
            <person name="Aparna G."/>
            <person name="Rajaram M."/>
            <person name="Delcher A.L."/>
            <person name="Phillippy A.M."/>
            <person name="Puiu D."/>
            <person name="Schatz M.C."/>
            <person name="Shumway M."/>
            <person name="Sommer D.D."/>
            <person name="Trapnell C."/>
            <person name="Benahmed F."/>
            <person name="Dimitrov G."/>
            <person name="Madupu R."/>
            <person name="Radune D."/>
            <person name="Sullivan S."/>
            <person name="Jha G."/>
            <person name="Ishihara H."/>
            <person name="Lee S.W."/>
            <person name="Pandey A."/>
            <person name="Sharma V."/>
            <person name="Sriariyanun M."/>
            <person name="Szurek B."/>
            <person name="Vera-Cruz C.M."/>
            <person name="Dorman K.S."/>
            <person name="Ronald P.C."/>
            <person name="Verdier V."/>
            <person name="Dow J.M."/>
            <person name="Sonti R.V."/>
            <person name="Tsuge S."/>
            <person name="Brendel V.P."/>
            <person name="Rabinowicz P.D."/>
            <person name="Leach J.E."/>
            <person name="White F.F."/>
            <person name="Salzberg S.L."/>
        </authorList>
    </citation>
    <scope>NUCLEOTIDE SEQUENCE [LARGE SCALE GENOMIC DNA]</scope>
    <source>
        <strain evidence="2 3">BLS256</strain>
    </source>
</reference>
<gene>
    <name evidence="2" type="primary">pilV</name>
    <name evidence="2" type="ORF">XOC_2902</name>
</gene>
<dbReference type="HOGENOM" id="CLU_1115408_0_0_6"/>
<keyword evidence="1" id="KW-1133">Transmembrane helix</keyword>
<keyword evidence="1" id="KW-0472">Membrane</keyword>
<feature type="transmembrane region" description="Helical" evidence="1">
    <location>
        <begin position="106"/>
        <end position="129"/>
    </location>
</feature>
<dbReference type="InterPro" id="IPR013362">
    <property type="entry name" value="Pilus_4_PilV"/>
</dbReference>
<dbReference type="Pfam" id="PF07963">
    <property type="entry name" value="N_methyl"/>
    <property type="match status" value="1"/>
</dbReference>
<dbReference type="NCBIfam" id="TIGR02523">
    <property type="entry name" value="type_IV_pilV"/>
    <property type="match status" value="1"/>
</dbReference>
<evidence type="ECO:0000313" key="3">
    <source>
        <dbReference type="Proteomes" id="UP000008851"/>
    </source>
</evidence>
<dbReference type="eggNOG" id="COG4967">
    <property type="taxonomic scope" value="Bacteria"/>
</dbReference>
<evidence type="ECO:0000256" key="1">
    <source>
        <dbReference type="SAM" id="Phobius"/>
    </source>
</evidence>
<dbReference type="KEGG" id="xor:XOC_2902"/>
<dbReference type="Proteomes" id="UP000008851">
    <property type="component" value="Chromosome"/>
</dbReference>
<evidence type="ECO:0000313" key="2">
    <source>
        <dbReference type="EMBL" id="AEQ97003.1"/>
    </source>
</evidence>
<dbReference type="AlphaFoldDB" id="G7TK70"/>
<dbReference type="NCBIfam" id="TIGR02532">
    <property type="entry name" value="IV_pilin_GFxxxE"/>
    <property type="match status" value="1"/>
</dbReference>
<protein>
    <submittedName>
        <fullName evidence="2">Type IV pilus modification protein PilV</fullName>
    </submittedName>
</protein>
<name>G7TK70_XANOB</name>
<proteinExistence type="predicted"/>
<accession>G7TK70</accession>